<evidence type="ECO:0000313" key="11">
    <source>
        <dbReference type="Proteomes" id="UP000321058"/>
    </source>
</evidence>
<dbReference type="GO" id="GO:0003993">
    <property type="term" value="F:acid phosphatase activity"/>
    <property type="evidence" value="ECO:0007669"/>
    <property type="project" value="UniProtKB-EC"/>
</dbReference>
<evidence type="ECO:0000256" key="6">
    <source>
        <dbReference type="ARBA" id="ARBA00022764"/>
    </source>
</evidence>
<comment type="caution">
    <text evidence="10">The sequence shown here is derived from an EMBL/GenBank/DDBJ whole genome shotgun (WGS) entry which is preliminary data.</text>
</comment>
<gene>
    <name evidence="10" type="ORF">RSO01_50060</name>
</gene>
<dbReference type="InterPro" id="IPR036938">
    <property type="entry name" value="PAP2/HPO_sf"/>
</dbReference>
<evidence type="ECO:0000256" key="5">
    <source>
        <dbReference type="ARBA" id="ARBA00022729"/>
    </source>
</evidence>
<protein>
    <recommendedName>
        <fullName evidence="4">acid phosphatase</fullName>
        <ecNumber evidence="4">3.1.3.2</ecNumber>
    </recommendedName>
</protein>
<keyword evidence="6" id="KW-0574">Periplasm</keyword>
<comment type="subcellular location">
    <subcellularLocation>
        <location evidence="2">Periplasm</location>
    </subcellularLocation>
</comment>
<name>A0A512NFW7_9HYPH</name>
<evidence type="ECO:0000313" key="10">
    <source>
        <dbReference type="EMBL" id="GEP57840.1"/>
    </source>
</evidence>
<keyword evidence="7" id="KW-0378">Hydrolase</keyword>
<dbReference type="AlphaFoldDB" id="A0A512NFW7"/>
<dbReference type="PRINTS" id="PR00483">
    <property type="entry name" value="BACPHPHTASE"/>
</dbReference>
<feature type="domain" description="Phosphatidic acid phosphatase type 2/haloperoxidase" evidence="9">
    <location>
        <begin position="98"/>
        <end position="206"/>
    </location>
</feature>
<dbReference type="InterPro" id="IPR018296">
    <property type="entry name" value="Acid_Pase_classA_bac_CS"/>
</dbReference>
<comment type="similarity">
    <text evidence="3">Belongs to the class A bacterial acid phosphatase family.</text>
</comment>
<accession>A0A512NFW7</accession>
<dbReference type="EC" id="3.1.3.2" evidence="4"/>
<dbReference type="Gene3D" id="1.20.144.10">
    <property type="entry name" value="Phosphatidic acid phosphatase type 2/haloperoxidase"/>
    <property type="match status" value="1"/>
</dbReference>
<sequence>MLRRLLLLALLAVPLAASAREPTYITAQELDLVSILPPPVVAGSAADREQLAVVLRAQRTASPERIEQARRDADESVDTMFAAVLGKALPASALPATTRLFARLEDTEDAVVAPTKTAFKRVRPYLSDPEIKALVRPSITGSYPSGHTTHITASSIVMGDIVPEKRDAIWERAHDYAWSRVIAGMHYPNDLDGGRLTGTAIAVALRNRPEFKADFDAAKRELRQYLGLAP</sequence>
<feature type="signal peptide" evidence="8">
    <location>
        <begin position="1"/>
        <end position="19"/>
    </location>
</feature>
<evidence type="ECO:0000256" key="2">
    <source>
        <dbReference type="ARBA" id="ARBA00004418"/>
    </source>
</evidence>
<evidence type="ECO:0000256" key="1">
    <source>
        <dbReference type="ARBA" id="ARBA00000032"/>
    </source>
</evidence>
<dbReference type="EMBL" id="BKAJ01000088">
    <property type="protein sequence ID" value="GEP57840.1"/>
    <property type="molecule type" value="Genomic_DNA"/>
</dbReference>
<dbReference type="PIRSF" id="PIRSF000897">
    <property type="entry name" value="Acid_Ptase_ClsA"/>
    <property type="match status" value="1"/>
</dbReference>
<evidence type="ECO:0000259" key="9">
    <source>
        <dbReference type="SMART" id="SM00014"/>
    </source>
</evidence>
<feature type="chain" id="PRO_5022074338" description="acid phosphatase" evidence="8">
    <location>
        <begin position="20"/>
        <end position="230"/>
    </location>
</feature>
<evidence type="ECO:0000256" key="3">
    <source>
        <dbReference type="ARBA" id="ARBA00009017"/>
    </source>
</evidence>
<reference evidence="10 11" key="1">
    <citation type="submission" date="2019-07" db="EMBL/GenBank/DDBJ databases">
        <title>Whole genome shotgun sequence of Reyranella soli NBRC 108950.</title>
        <authorList>
            <person name="Hosoyama A."/>
            <person name="Uohara A."/>
            <person name="Ohji S."/>
            <person name="Ichikawa N."/>
        </authorList>
    </citation>
    <scope>NUCLEOTIDE SEQUENCE [LARGE SCALE GENOMIC DNA]</scope>
    <source>
        <strain evidence="10 11">NBRC 108950</strain>
    </source>
</reference>
<organism evidence="10 11">
    <name type="scientific">Reyranella soli</name>
    <dbReference type="NCBI Taxonomy" id="1230389"/>
    <lineage>
        <taxon>Bacteria</taxon>
        <taxon>Pseudomonadati</taxon>
        <taxon>Pseudomonadota</taxon>
        <taxon>Alphaproteobacteria</taxon>
        <taxon>Hyphomicrobiales</taxon>
        <taxon>Reyranellaceae</taxon>
        <taxon>Reyranella</taxon>
    </lineage>
</organism>
<evidence type="ECO:0000256" key="4">
    <source>
        <dbReference type="ARBA" id="ARBA00012646"/>
    </source>
</evidence>
<dbReference type="GO" id="GO:0030288">
    <property type="term" value="C:outer membrane-bounded periplasmic space"/>
    <property type="evidence" value="ECO:0007669"/>
    <property type="project" value="InterPro"/>
</dbReference>
<dbReference type="SUPFAM" id="SSF48317">
    <property type="entry name" value="Acid phosphatase/Vanadium-dependent haloperoxidase"/>
    <property type="match status" value="1"/>
</dbReference>
<keyword evidence="11" id="KW-1185">Reference proteome</keyword>
<dbReference type="Proteomes" id="UP000321058">
    <property type="component" value="Unassembled WGS sequence"/>
</dbReference>
<dbReference type="PROSITE" id="PS01157">
    <property type="entry name" value="ACID_PHOSPH_CL_A"/>
    <property type="match status" value="1"/>
</dbReference>
<dbReference type="SMART" id="SM00014">
    <property type="entry name" value="acidPPc"/>
    <property type="match status" value="1"/>
</dbReference>
<dbReference type="InterPro" id="IPR000326">
    <property type="entry name" value="PAP2/HPO"/>
</dbReference>
<dbReference type="InterPro" id="IPR001011">
    <property type="entry name" value="Acid_Pase_classA_bac"/>
</dbReference>
<evidence type="ECO:0000256" key="7">
    <source>
        <dbReference type="ARBA" id="ARBA00022801"/>
    </source>
</evidence>
<dbReference type="CDD" id="cd03397">
    <property type="entry name" value="PAP2_acid_phosphatase"/>
    <property type="match status" value="1"/>
</dbReference>
<evidence type="ECO:0000256" key="8">
    <source>
        <dbReference type="SAM" id="SignalP"/>
    </source>
</evidence>
<dbReference type="Pfam" id="PF01569">
    <property type="entry name" value="PAP2"/>
    <property type="match status" value="1"/>
</dbReference>
<comment type="catalytic activity">
    <reaction evidence="1">
        <text>a phosphate monoester + H2O = an alcohol + phosphate</text>
        <dbReference type="Rhea" id="RHEA:15017"/>
        <dbReference type="ChEBI" id="CHEBI:15377"/>
        <dbReference type="ChEBI" id="CHEBI:30879"/>
        <dbReference type="ChEBI" id="CHEBI:43474"/>
        <dbReference type="ChEBI" id="CHEBI:67140"/>
        <dbReference type="EC" id="3.1.3.2"/>
    </reaction>
</comment>
<keyword evidence="5 8" id="KW-0732">Signal</keyword>
<proteinExistence type="inferred from homology"/>